<keyword evidence="10" id="KW-0175">Coiled coil</keyword>
<accession>A0A368GTF0</accession>
<evidence type="ECO:0000313" key="12">
    <source>
        <dbReference type="EMBL" id="RCN47643.1"/>
    </source>
</evidence>
<evidence type="ECO:0000256" key="1">
    <source>
        <dbReference type="ARBA" id="ARBA00004604"/>
    </source>
</evidence>
<feature type="compositionally biased region" description="Polar residues" evidence="11">
    <location>
        <begin position="252"/>
        <end position="262"/>
    </location>
</feature>
<keyword evidence="7" id="KW-0238">DNA-binding</keyword>
<keyword evidence="13" id="KW-1185">Reference proteome</keyword>
<sequence>MSSSACTVCGSKQTKIMDGLMYCEVCGTQIFDFREVEADEDQFVSGFGKIRTKKVREEVDKSIGKTDFVALGLSTAAAGKKRKGEALRSQIQTIGSRDMGQERSTKLSKDITSGREHAPSYLRCVGTRLTAFTKILAKGVAQIKRDSAVPEGFADHTFAIYQRYLSVCNVAFTPNDYTDDLEKMFRALVLNTNIAFERAQEKKAKLERRKKRGKEALQKSLTAWDLLMGDTLDENLELRSDDEQIDDEEPSNQEPSTSTIPSRPQMVSVVDTKIPKEVLENASSLCLAMDVLVAILYVSVVTIGCRWIVLSDIIRMGISLFQRNALDYANIQGSKKSKTGGWAYMDLPLYEFQRTALFIWQLCRLPPTPAKIDFKQVVARMLYHVNLPEAMMERVSMLMSAAPPCTHLDEESLRRQGRIEQGPYANGFNTVGERFSLSLILHVFGRMKRHRSDTYTDIFFSTETKAFAFILMALKLSFGLDDCNEVAISEKLKGESRKIFDFMEWFYQLKMRMMFWEGYDPLDILQMSRPVEPLYYENEFPRGENTHFYVHSNQDGKNAYAIRHYARDSEFTHCVPSKIRIDSSTSIPNPFPEYTYDAQSNRNDDESLYVPLRSQENVLRAFLMRPRTSEEKQEIRAMVDEEAVKVFKANYEKCELAEGTSSGDCGEAGSTSSWSRFPCAKNYKRYPRPNWTNGGVIHLKENDERLRRLNRRMGLHTKNSGLRMLFASRKGAMDAWRTARTAMSQTFASLIHWFSKIIGEAEVVLYAAFMILEMQIVDRKKFEELKQSMIDGRIYPIKTTKLHKNGDRTYKTHYVSAAEDVSEAHEVDLVRIGLPTYWESGINEADLTEDSEDLDYTSDSSISTNSDSESSDLSEEEIRARIGEYHQGGFRMRKRMETDSRVDTSLNSGISKSATAQRDPLDHQCDVRAFDFDTVWMLVAMRYW</sequence>
<name>A0A368GTF0_ANCCA</name>
<dbReference type="GO" id="GO:0005668">
    <property type="term" value="C:RNA polymerase transcription factor SL1 complex"/>
    <property type="evidence" value="ECO:0007669"/>
    <property type="project" value="TreeGrafter"/>
</dbReference>
<dbReference type="AlphaFoldDB" id="A0A368GTF0"/>
<keyword evidence="3" id="KW-0479">Metal-binding</keyword>
<keyword evidence="4" id="KW-0863">Zinc-finger</keyword>
<feature type="region of interest" description="Disordered" evidence="11">
    <location>
        <begin position="896"/>
        <end position="918"/>
    </location>
</feature>
<dbReference type="GO" id="GO:0070860">
    <property type="term" value="C:RNA polymerase I core factor complex"/>
    <property type="evidence" value="ECO:0007669"/>
    <property type="project" value="InterPro"/>
</dbReference>
<dbReference type="GO" id="GO:0008270">
    <property type="term" value="F:zinc ion binding"/>
    <property type="evidence" value="ECO:0007669"/>
    <property type="project" value="UniProtKB-KW"/>
</dbReference>
<protein>
    <recommendedName>
        <fullName evidence="14">TATA box-binding protein-associated factor RNA polymerase I subunit B</fullName>
    </recommendedName>
</protein>
<evidence type="ECO:0008006" key="14">
    <source>
        <dbReference type="Google" id="ProtNLM"/>
    </source>
</evidence>
<dbReference type="Proteomes" id="UP000252519">
    <property type="component" value="Unassembled WGS sequence"/>
</dbReference>
<feature type="coiled-coil region" evidence="10">
    <location>
        <begin position="189"/>
        <end position="216"/>
    </location>
</feature>
<reference evidence="12 13" key="1">
    <citation type="submission" date="2014-10" db="EMBL/GenBank/DDBJ databases">
        <title>Draft genome of the hookworm Ancylostoma caninum.</title>
        <authorList>
            <person name="Mitreva M."/>
        </authorList>
    </citation>
    <scope>NUCLEOTIDE SEQUENCE [LARGE SCALE GENOMIC DNA]</scope>
    <source>
        <strain evidence="12 13">Baltimore</strain>
    </source>
</reference>
<organism evidence="12 13">
    <name type="scientific">Ancylostoma caninum</name>
    <name type="common">Dog hookworm</name>
    <dbReference type="NCBI Taxonomy" id="29170"/>
    <lineage>
        <taxon>Eukaryota</taxon>
        <taxon>Metazoa</taxon>
        <taxon>Ecdysozoa</taxon>
        <taxon>Nematoda</taxon>
        <taxon>Chromadorea</taxon>
        <taxon>Rhabditida</taxon>
        <taxon>Rhabditina</taxon>
        <taxon>Rhabditomorpha</taxon>
        <taxon>Strongyloidea</taxon>
        <taxon>Ancylostomatidae</taxon>
        <taxon>Ancylostomatinae</taxon>
        <taxon>Ancylostoma</taxon>
    </lineage>
</organism>
<dbReference type="PANTHER" id="PTHR31576:SF2">
    <property type="entry name" value="TATA BOX-BINDING PROTEIN-ASSOCIATED FACTOR RNA POLYMERASE I SUBUNIT B"/>
    <property type="match status" value="1"/>
</dbReference>
<keyword evidence="8" id="KW-0804">Transcription</keyword>
<dbReference type="InterPro" id="IPR033599">
    <property type="entry name" value="TAF1B/Rrn7"/>
</dbReference>
<dbReference type="GO" id="GO:0001164">
    <property type="term" value="F:RNA polymerase I core promoter sequence-specific DNA binding"/>
    <property type="evidence" value="ECO:0007669"/>
    <property type="project" value="InterPro"/>
</dbReference>
<evidence type="ECO:0000256" key="6">
    <source>
        <dbReference type="ARBA" id="ARBA00023015"/>
    </source>
</evidence>
<keyword evidence="9" id="KW-0539">Nucleus</keyword>
<feature type="region of interest" description="Disordered" evidence="11">
    <location>
        <begin position="241"/>
        <end position="264"/>
    </location>
</feature>
<evidence type="ECO:0000256" key="4">
    <source>
        <dbReference type="ARBA" id="ARBA00022771"/>
    </source>
</evidence>
<dbReference type="GO" id="GO:0042790">
    <property type="term" value="P:nucleolar large rRNA transcription by RNA polymerase I"/>
    <property type="evidence" value="ECO:0007669"/>
    <property type="project" value="TreeGrafter"/>
</dbReference>
<feature type="compositionally biased region" description="Low complexity" evidence="11">
    <location>
        <begin position="858"/>
        <end position="868"/>
    </location>
</feature>
<evidence type="ECO:0000256" key="2">
    <source>
        <dbReference type="ARBA" id="ARBA00006899"/>
    </source>
</evidence>
<comment type="similarity">
    <text evidence="2">Belongs to the RRN7/TAF1B family.</text>
</comment>
<comment type="caution">
    <text evidence="12">The sequence shown here is derived from an EMBL/GenBank/DDBJ whole genome shotgun (WGS) entry which is preliminary data.</text>
</comment>
<evidence type="ECO:0000256" key="7">
    <source>
        <dbReference type="ARBA" id="ARBA00023125"/>
    </source>
</evidence>
<dbReference type="EMBL" id="JOJR01000059">
    <property type="protein sequence ID" value="RCN47643.1"/>
    <property type="molecule type" value="Genomic_DNA"/>
</dbReference>
<evidence type="ECO:0000256" key="3">
    <source>
        <dbReference type="ARBA" id="ARBA00022723"/>
    </source>
</evidence>
<comment type="subcellular location">
    <subcellularLocation>
        <location evidence="1">Nucleus</location>
        <location evidence="1">Nucleolus</location>
    </subcellularLocation>
</comment>
<dbReference type="OrthoDB" id="10069252at2759"/>
<evidence type="ECO:0000313" key="13">
    <source>
        <dbReference type="Proteomes" id="UP000252519"/>
    </source>
</evidence>
<evidence type="ECO:0000256" key="11">
    <source>
        <dbReference type="SAM" id="MobiDB-lite"/>
    </source>
</evidence>
<evidence type="ECO:0000256" key="9">
    <source>
        <dbReference type="ARBA" id="ARBA00023242"/>
    </source>
</evidence>
<evidence type="ECO:0000256" key="8">
    <source>
        <dbReference type="ARBA" id="ARBA00023163"/>
    </source>
</evidence>
<evidence type="ECO:0000256" key="10">
    <source>
        <dbReference type="SAM" id="Coils"/>
    </source>
</evidence>
<feature type="region of interest" description="Disordered" evidence="11">
    <location>
        <begin position="849"/>
        <end position="877"/>
    </location>
</feature>
<keyword evidence="5" id="KW-0862">Zinc</keyword>
<dbReference type="PANTHER" id="PTHR31576">
    <property type="entry name" value="TATA BOX-BINDING PROTEIN-ASSOCIATED FACTOR RNA POLYMERASE I SUBUNIT B"/>
    <property type="match status" value="1"/>
</dbReference>
<feature type="compositionally biased region" description="Polar residues" evidence="11">
    <location>
        <begin position="903"/>
        <end position="916"/>
    </location>
</feature>
<proteinExistence type="inferred from homology"/>
<evidence type="ECO:0000256" key="5">
    <source>
        <dbReference type="ARBA" id="ARBA00022833"/>
    </source>
</evidence>
<dbReference type="STRING" id="29170.A0A368GTF0"/>
<gene>
    <name evidence="12" type="ORF">ANCCAN_06309</name>
</gene>
<keyword evidence="6" id="KW-0805">Transcription regulation</keyword>